<proteinExistence type="predicted"/>
<evidence type="ECO:0000313" key="1">
    <source>
        <dbReference type="EMBL" id="RGL03759.1"/>
    </source>
</evidence>
<sequence length="199" mass="22063">MAKDSQGMDLGQVEALVTAAIMIVPYSTENRITPEMIAPSKATTELPAAYNRSTACIGLVKSDGGNQDSRDGDDPLEFLQDGYKKLPLATSLTQTFSPAENNALTRKITIGKPDSNGVYHVADIIQDAKWMVYEEETFDTGRVHRRAGVVQVTGNEPDQQERGSVTGRELTVEWMKDPLYVDAEHPNTRWIESWYDPKA</sequence>
<reference evidence="3 4" key="1">
    <citation type="submission" date="2018-08" db="EMBL/GenBank/DDBJ databases">
        <title>A genome reference for cultivated species of the human gut microbiota.</title>
        <authorList>
            <person name="Zou Y."/>
            <person name="Xue W."/>
            <person name="Luo G."/>
        </authorList>
    </citation>
    <scope>NUCLEOTIDE SEQUENCE [LARGE SCALE GENOMIC DNA]</scope>
    <source>
        <strain evidence="2 4">TF06-45A</strain>
        <strain evidence="1 3">TF08-4AC</strain>
    </source>
</reference>
<dbReference type="Proteomes" id="UP000261186">
    <property type="component" value="Unassembled WGS sequence"/>
</dbReference>
<evidence type="ECO:0000313" key="4">
    <source>
        <dbReference type="Proteomes" id="UP000261288"/>
    </source>
</evidence>
<dbReference type="EMBL" id="QSRH01000003">
    <property type="protein sequence ID" value="RGL03759.1"/>
    <property type="molecule type" value="Genomic_DNA"/>
</dbReference>
<protein>
    <submittedName>
        <fullName evidence="2">Uncharacterized protein</fullName>
    </submittedName>
</protein>
<dbReference type="AlphaFoldDB" id="A0A3E4S4J0"/>
<evidence type="ECO:0000313" key="2">
    <source>
        <dbReference type="EMBL" id="RGL47616.1"/>
    </source>
</evidence>
<dbReference type="RefSeq" id="WP_117701186.1">
    <property type="nucleotide sequence ID" value="NZ_QSAY01000001.1"/>
</dbReference>
<dbReference type="EMBL" id="QSRZ01000008">
    <property type="protein sequence ID" value="RGL47616.1"/>
    <property type="molecule type" value="Genomic_DNA"/>
</dbReference>
<evidence type="ECO:0000313" key="3">
    <source>
        <dbReference type="Proteomes" id="UP000261186"/>
    </source>
</evidence>
<name>A0A3E4S4J0_BIFLN</name>
<gene>
    <name evidence="2" type="ORF">DXC63_08140</name>
    <name evidence="1" type="ORF">DXC85_04905</name>
</gene>
<organism evidence="2 4">
    <name type="scientific">Bifidobacterium longum</name>
    <dbReference type="NCBI Taxonomy" id="216816"/>
    <lineage>
        <taxon>Bacteria</taxon>
        <taxon>Bacillati</taxon>
        <taxon>Actinomycetota</taxon>
        <taxon>Actinomycetes</taxon>
        <taxon>Bifidobacteriales</taxon>
        <taxon>Bifidobacteriaceae</taxon>
        <taxon>Bifidobacterium</taxon>
    </lineage>
</organism>
<accession>A0A3E4S4J0</accession>
<comment type="caution">
    <text evidence="2">The sequence shown here is derived from an EMBL/GenBank/DDBJ whole genome shotgun (WGS) entry which is preliminary data.</text>
</comment>
<dbReference type="Proteomes" id="UP000261288">
    <property type="component" value="Unassembled WGS sequence"/>
</dbReference>